<dbReference type="InterPro" id="IPR050315">
    <property type="entry name" value="FAD-oxidoreductase_2"/>
</dbReference>
<proteinExistence type="predicted"/>
<accession>A0ABU8VJD7</accession>
<name>A0ABU8VJD7_9BURK</name>
<dbReference type="PANTHER" id="PTHR43400:SF7">
    <property type="entry name" value="FAD-DEPENDENT OXIDOREDUCTASE 2 FAD BINDING DOMAIN-CONTAINING PROTEIN"/>
    <property type="match status" value="1"/>
</dbReference>
<protein>
    <submittedName>
        <fullName evidence="6">FAD-dependent oxidoreductase</fullName>
    </submittedName>
</protein>
<dbReference type="Gene3D" id="3.50.50.60">
    <property type="entry name" value="FAD/NAD(P)-binding domain"/>
    <property type="match status" value="2"/>
</dbReference>
<keyword evidence="2" id="KW-0285">Flavoprotein</keyword>
<evidence type="ECO:0000256" key="3">
    <source>
        <dbReference type="ARBA" id="ARBA00022827"/>
    </source>
</evidence>
<dbReference type="InterPro" id="IPR003953">
    <property type="entry name" value="FAD-dep_OxRdtase_2_FAD-bd"/>
</dbReference>
<dbReference type="PANTHER" id="PTHR43400">
    <property type="entry name" value="FUMARATE REDUCTASE"/>
    <property type="match status" value="1"/>
</dbReference>
<dbReference type="Proteomes" id="UP001365846">
    <property type="component" value="Unassembled WGS sequence"/>
</dbReference>
<evidence type="ECO:0000313" key="7">
    <source>
        <dbReference type="Proteomes" id="UP001365846"/>
    </source>
</evidence>
<keyword evidence="3" id="KW-0274">FAD</keyword>
<dbReference type="InterPro" id="IPR036188">
    <property type="entry name" value="FAD/NAD-bd_sf"/>
</dbReference>
<evidence type="ECO:0000259" key="5">
    <source>
        <dbReference type="Pfam" id="PF00890"/>
    </source>
</evidence>
<feature type="domain" description="FAD-dependent oxidoreductase 2 FAD-binding" evidence="5">
    <location>
        <begin position="308"/>
        <end position="463"/>
    </location>
</feature>
<dbReference type="EMBL" id="JBBKZU010000007">
    <property type="protein sequence ID" value="MEJ8813019.1"/>
    <property type="molecule type" value="Genomic_DNA"/>
</dbReference>
<dbReference type="RefSeq" id="WP_340358255.1">
    <property type="nucleotide sequence ID" value="NZ_JBBKZU010000007.1"/>
</dbReference>
<reference evidence="6 7" key="1">
    <citation type="submission" date="2024-03" db="EMBL/GenBank/DDBJ databases">
        <title>Novel species of the genus Variovorax.</title>
        <authorList>
            <person name="Liu Q."/>
            <person name="Xin Y.-H."/>
        </authorList>
    </citation>
    <scope>NUCLEOTIDE SEQUENCE [LARGE SCALE GENOMIC DNA]</scope>
    <source>
        <strain evidence="6 7">KACC 18899</strain>
    </source>
</reference>
<sequence length="492" mass="51716">MRARNSSDGLSMCEPADVIVVGGGASGLSAAIEAAAAGASVLVLEKNAIPGGSSRLSVGSINAAGSRLQQRAGIVDSPDEHFEDMDHFMGPFASRENRALRRLLVDNAADTLHWLMSLGLSFYGPTADPPHRHPRMHNVLPNSRAYPYYLSKEARRRGARVLLGAEVTELLRAEDGGVRGVEALVGGRRVKIAARRGVVLCSGDYSNGAALKARFRPELEHIPGVNPTARGDGHRPAEAVGACIVNGEVVFGPGLRFGAPAKPSLVQRLPPSWALGKLMALALATLPAALFRPFVMSFMTASLGPEASLLRSGALLVNRDGERFVDEQQAPGLAIAAQPGGQAWLLFDDALARKFSAPPHHVSTAPGVAFAYLPDYRRHRKDLYRTGATAAALARSTGLPADALEGTLRDRGWRSPVHALGPLEARIVITDGGLAVNTSHQVLRADDSVIPRLYAAGAAGQGGLLLAGNGHHICWAVTSGRRAGRIAANAAA</sequence>
<organism evidence="6 7">
    <name type="scientific">Variovorax ureilyticus</name>
    <dbReference type="NCBI Taxonomy" id="1836198"/>
    <lineage>
        <taxon>Bacteria</taxon>
        <taxon>Pseudomonadati</taxon>
        <taxon>Pseudomonadota</taxon>
        <taxon>Betaproteobacteria</taxon>
        <taxon>Burkholderiales</taxon>
        <taxon>Comamonadaceae</taxon>
        <taxon>Variovorax</taxon>
    </lineage>
</organism>
<dbReference type="Pfam" id="PF00890">
    <property type="entry name" value="FAD_binding_2"/>
    <property type="match status" value="2"/>
</dbReference>
<gene>
    <name evidence="6" type="ORF">WKW77_18180</name>
</gene>
<keyword evidence="7" id="KW-1185">Reference proteome</keyword>
<evidence type="ECO:0000313" key="6">
    <source>
        <dbReference type="EMBL" id="MEJ8813019.1"/>
    </source>
</evidence>
<evidence type="ECO:0000256" key="2">
    <source>
        <dbReference type="ARBA" id="ARBA00022630"/>
    </source>
</evidence>
<comment type="caution">
    <text evidence="6">The sequence shown here is derived from an EMBL/GenBank/DDBJ whole genome shotgun (WGS) entry which is preliminary data.</text>
</comment>
<keyword evidence="4" id="KW-0560">Oxidoreductase</keyword>
<dbReference type="Gene3D" id="3.90.700.10">
    <property type="entry name" value="Succinate dehydrogenase/fumarate reductase flavoprotein, catalytic domain"/>
    <property type="match status" value="1"/>
</dbReference>
<dbReference type="SUPFAM" id="SSF56425">
    <property type="entry name" value="Succinate dehydrogenase/fumarate reductase flavoprotein, catalytic domain"/>
    <property type="match status" value="1"/>
</dbReference>
<feature type="domain" description="FAD-dependent oxidoreductase 2 FAD-binding" evidence="5">
    <location>
        <begin position="17"/>
        <end position="255"/>
    </location>
</feature>
<comment type="cofactor">
    <cofactor evidence="1">
        <name>FAD</name>
        <dbReference type="ChEBI" id="CHEBI:57692"/>
    </cofactor>
</comment>
<evidence type="ECO:0000256" key="4">
    <source>
        <dbReference type="ARBA" id="ARBA00023002"/>
    </source>
</evidence>
<evidence type="ECO:0000256" key="1">
    <source>
        <dbReference type="ARBA" id="ARBA00001974"/>
    </source>
</evidence>
<dbReference type="InterPro" id="IPR027477">
    <property type="entry name" value="Succ_DH/fumarate_Rdtase_cat_sf"/>
</dbReference>
<dbReference type="SUPFAM" id="SSF51905">
    <property type="entry name" value="FAD/NAD(P)-binding domain"/>
    <property type="match status" value="1"/>
</dbReference>